<name>A0A1P8K5K2_9BURK</name>
<accession>A0A1P8K5K2</accession>
<dbReference type="SUPFAM" id="SSF54523">
    <property type="entry name" value="Pili subunits"/>
    <property type="match status" value="1"/>
</dbReference>
<dbReference type="Gene3D" id="3.30.700.10">
    <property type="entry name" value="Glycoprotein, Type 4 Pilin"/>
    <property type="match status" value="1"/>
</dbReference>
<dbReference type="EMBL" id="CP019239">
    <property type="protein sequence ID" value="APW41277.1"/>
    <property type="molecule type" value="Genomic_DNA"/>
</dbReference>
<keyword evidence="3" id="KW-1185">Reference proteome</keyword>
<reference evidence="2 3" key="1">
    <citation type="submission" date="2017-01" db="EMBL/GenBank/DDBJ databases">
        <authorList>
            <person name="Mah S.A."/>
            <person name="Swanson W.J."/>
            <person name="Moy G.W."/>
            <person name="Vacquier V.D."/>
        </authorList>
    </citation>
    <scope>NUCLEOTIDE SEQUENCE [LARGE SCALE GENOMIC DNA]</scope>
    <source>
        <strain evidence="2 3">DSM 22694</strain>
    </source>
</reference>
<protein>
    <submittedName>
        <fullName evidence="2">Prepilin-type N-terminal cleavage/methylation domain-containing protein</fullName>
    </submittedName>
</protein>
<keyword evidence="1" id="KW-0472">Membrane</keyword>
<dbReference type="InterPro" id="IPR012902">
    <property type="entry name" value="N_methyl_site"/>
</dbReference>
<keyword evidence="1" id="KW-1133">Transmembrane helix</keyword>
<dbReference type="KEGG" id="rsb:RS694_01110"/>
<sequence>MGGFTLIELIMVLVLLGVLAVVAAPRMFNGNDFEARGFHDQTLSYLRYAQKTAIAQRRTVCVTFTNNSLTLSIASAEATLDCTASATPFFGPGRDGSATLNVKPGSGVIYSSTPAALNYNGLGQPTTSAGVALTTARNLQVVGVANAITVEAGTGYVHE</sequence>
<dbReference type="PROSITE" id="PS00409">
    <property type="entry name" value="PROKAR_NTER_METHYL"/>
    <property type="match status" value="1"/>
</dbReference>
<proteinExistence type="predicted"/>
<evidence type="ECO:0000313" key="2">
    <source>
        <dbReference type="EMBL" id="APW41277.1"/>
    </source>
</evidence>
<keyword evidence="1" id="KW-0812">Transmembrane</keyword>
<dbReference type="AlphaFoldDB" id="A0A1P8K5K2"/>
<dbReference type="Proteomes" id="UP000186110">
    <property type="component" value="Chromosome"/>
</dbReference>
<feature type="transmembrane region" description="Helical" evidence="1">
    <location>
        <begin position="6"/>
        <end position="24"/>
    </location>
</feature>
<dbReference type="eggNOG" id="COG4970">
    <property type="taxonomic scope" value="Bacteria"/>
</dbReference>
<evidence type="ECO:0000256" key="1">
    <source>
        <dbReference type="SAM" id="Phobius"/>
    </source>
</evidence>
<organism evidence="2 3">
    <name type="scientific">Rhodoferax saidenbachensis</name>
    <dbReference type="NCBI Taxonomy" id="1484693"/>
    <lineage>
        <taxon>Bacteria</taxon>
        <taxon>Pseudomonadati</taxon>
        <taxon>Pseudomonadota</taxon>
        <taxon>Betaproteobacteria</taxon>
        <taxon>Burkholderiales</taxon>
        <taxon>Comamonadaceae</taxon>
        <taxon>Rhodoferax</taxon>
    </lineage>
</organism>
<evidence type="ECO:0000313" key="3">
    <source>
        <dbReference type="Proteomes" id="UP000186110"/>
    </source>
</evidence>
<dbReference type="RefSeq" id="WP_029707908.1">
    <property type="nucleotide sequence ID" value="NZ_CP019239.1"/>
</dbReference>
<dbReference type="NCBIfam" id="TIGR02532">
    <property type="entry name" value="IV_pilin_GFxxxE"/>
    <property type="match status" value="1"/>
</dbReference>
<gene>
    <name evidence="2" type="ORF">RS694_01110</name>
</gene>
<dbReference type="InterPro" id="IPR045584">
    <property type="entry name" value="Pilin-like"/>
</dbReference>
<dbReference type="STRING" id="1484693.RS694_01110"/>